<feature type="transmembrane region" description="Helical" evidence="9">
    <location>
        <begin position="148"/>
        <end position="167"/>
    </location>
</feature>
<dbReference type="Gene3D" id="1.10.287.130">
    <property type="match status" value="1"/>
</dbReference>
<comment type="catalytic activity">
    <reaction evidence="1">
        <text>ATP + protein L-histidine = ADP + protein N-phospho-L-histidine.</text>
        <dbReference type="EC" id="2.7.13.3"/>
    </reaction>
</comment>
<dbReference type="CDD" id="cd00082">
    <property type="entry name" value="HisKA"/>
    <property type="match status" value="1"/>
</dbReference>
<organism evidence="11 12">
    <name type="scientific">Desulfallas thermosapovorans DSM 6562</name>
    <dbReference type="NCBI Taxonomy" id="1121431"/>
    <lineage>
        <taxon>Bacteria</taxon>
        <taxon>Bacillati</taxon>
        <taxon>Bacillota</taxon>
        <taxon>Clostridia</taxon>
        <taxon>Eubacteriales</taxon>
        <taxon>Desulfallaceae</taxon>
        <taxon>Desulfallas</taxon>
    </lineage>
</organism>
<dbReference type="Gene3D" id="3.30.565.10">
    <property type="entry name" value="Histidine kinase-like ATPase, C-terminal domain"/>
    <property type="match status" value="1"/>
</dbReference>
<dbReference type="PANTHER" id="PTHR43711">
    <property type="entry name" value="TWO-COMPONENT HISTIDINE KINASE"/>
    <property type="match status" value="1"/>
</dbReference>
<dbReference type="SMART" id="SM00387">
    <property type="entry name" value="HATPase_c"/>
    <property type="match status" value="1"/>
</dbReference>
<dbReference type="EMBL" id="VNHM01000002">
    <property type="protein sequence ID" value="TYO97288.1"/>
    <property type="molecule type" value="Genomic_DNA"/>
</dbReference>
<dbReference type="SUPFAM" id="SSF47384">
    <property type="entry name" value="Homodimeric domain of signal transducing histidine kinase"/>
    <property type="match status" value="1"/>
</dbReference>
<keyword evidence="7" id="KW-0902">Two-component regulatory system</keyword>
<evidence type="ECO:0000256" key="8">
    <source>
        <dbReference type="ARBA" id="ARBA00074306"/>
    </source>
</evidence>
<dbReference type="PROSITE" id="PS50109">
    <property type="entry name" value="HIS_KIN"/>
    <property type="match status" value="1"/>
</dbReference>
<name>A0A5S4ZW90_9FIRM</name>
<dbReference type="InterPro" id="IPR005467">
    <property type="entry name" value="His_kinase_dom"/>
</dbReference>
<keyword evidence="12" id="KW-1185">Reference proteome</keyword>
<keyword evidence="4" id="KW-0597">Phosphoprotein</keyword>
<dbReference type="InterPro" id="IPR050736">
    <property type="entry name" value="Sensor_HK_Regulatory"/>
</dbReference>
<dbReference type="Pfam" id="PF00512">
    <property type="entry name" value="HisKA"/>
    <property type="match status" value="1"/>
</dbReference>
<dbReference type="GO" id="GO:0000155">
    <property type="term" value="F:phosphorelay sensor kinase activity"/>
    <property type="evidence" value="ECO:0007669"/>
    <property type="project" value="InterPro"/>
</dbReference>
<dbReference type="InterPro" id="IPR003661">
    <property type="entry name" value="HisK_dim/P_dom"/>
</dbReference>
<proteinExistence type="inferred from homology"/>
<dbReference type="SMART" id="SM00388">
    <property type="entry name" value="HisKA"/>
    <property type="match status" value="1"/>
</dbReference>
<comment type="similarity">
    <text evidence="2">In the N-terminal section; belongs to the phytochrome family.</text>
</comment>
<protein>
    <recommendedName>
        <fullName evidence="8">Circadian input-output histidine kinase CikA</fullName>
        <ecNumber evidence="3">2.7.13.3</ecNumber>
    </recommendedName>
</protein>
<accession>A0A5S4ZW90</accession>
<evidence type="ECO:0000313" key="11">
    <source>
        <dbReference type="EMBL" id="TYO97288.1"/>
    </source>
</evidence>
<feature type="transmembrane region" description="Helical" evidence="9">
    <location>
        <begin position="44"/>
        <end position="66"/>
    </location>
</feature>
<feature type="transmembrane region" description="Helical" evidence="9">
    <location>
        <begin position="12"/>
        <end position="32"/>
    </location>
</feature>
<dbReference type="AlphaFoldDB" id="A0A5S4ZW90"/>
<gene>
    <name evidence="11" type="ORF">LX24_00479</name>
</gene>
<dbReference type="EC" id="2.7.13.3" evidence="3"/>
<feature type="transmembrane region" description="Helical" evidence="9">
    <location>
        <begin position="78"/>
        <end position="98"/>
    </location>
</feature>
<evidence type="ECO:0000256" key="7">
    <source>
        <dbReference type="ARBA" id="ARBA00023012"/>
    </source>
</evidence>
<feature type="transmembrane region" description="Helical" evidence="9">
    <location>
        <begin position="110"/>
        <end position="128"/>
    </location>
</feature>
<sequence length="493" mass="55071">MVLEPDIFLTAHMILEFASIVAAMLVCIFCWYDYLYQWQRKMLVIALTFLIFGVFDFVHTLSYVSMPDFITPNTANKASTYWVIARMVQGLGILAAVFLPNQVIRIKKPLVIMALALLASGMVTWLVAVKLAHLPIMYDPHAMRQTPLKLALECVIIVFYLLAAFKIYTTRSNDIRDVYLFYALLVGIMGELAFVTYTNVYDLYNLMGHFFKIISFSLILKGLFDESIGELYKTNAELVRQSGELAEANRLLKESEQFKDFFLANTNHELRSPLTAIIAFTELLSDKETGPLNPLQRDYLNEISDSSHDLLNRVNEIAELSRIKAGKLVLNLEKVNLEEVITGVARRLKPQFENKGVDLKLSIAADLPAVRADHGRLGQILTNLMGNAIKFTAPGGWVRVNAALQPEDSKISVSVADNGIGIDLEEQVAVFKMFYQVDGTSSRKYGGTGIGLTLVKNLVEMHGGTITLQSNVGRGSLFTFTIPLYNDESKAAN</sequence>
<comment type="caution">
    <text evidence="11">The sequence shown here is derived from an EMBL/GenBank/DDBJ whole genome shotgun (WGS) entry which is preliminary data.</text>
</comment>
<dbReference type="RefSeq" id="WP_166510539.1">
    <property type="nucleotide sequence ID" value="NZ_VNHM01000002.1"/>
</dbReference>
<evidence type="ECO:0000256" key="9">
    <source>
        <dbReference type="SAM" id="Phobius"/>
    </source>
</evidence>
<dbReference type="InterPro" id="IPR004358">
    <property type="entry name" value="Sig_transdc_His_kin-like_C"/>
</dbReference>
<dbReference type="Proteomes" id="UP000323166">
    <property type="component" value="Unassembled WGS sequence"/>
</dbReference>
<evidence type="ECO:0000256" key="2">
    <source>
        <dbReference type="ARBA" id="ARBA00006402"/>
    </source>
</evidence>
<dbReference type="InterPro" id="IPR003594">
    <property type="entry name" value="HATPase_dom"/>
</dbReference>
<feature type="transmembrane region" description="Helical" evidence="9">
    <location>
        <begin position="179"/>
        <end position="197"/>
    </location>
</feature>
<dbReference type="Pfam" id="PF02518">
    <property type="entry name" value="HATPase_c"/>
    <property type="match status" value="1"/>
</dbReference>
<evidence type="ECO:0000256" key="4">
    <source>
        <dbReference type="ARBA" id="ARBA00022553"/>
    </source>
</evidence>
<dbReference type="InterPro" id="IPR036890">
    <property type="entry name" value="HATPase_C_sf"/>
</dbReference>
<dbReference type="SUPFAM" id="SSF55874">
    <property type="entry name" value="ATPase domain of HSP90 chaperone/DNA topoisomerase II/histidine kinase"/>
    <property type="match status" value="1"/>
</dbReference>
<evidence type="ECO:0000256" key="5">
    <source>
        <dbReference type="ARBA" id="ARBA00022679"/>
    </source>
</evidence>
<reference evidence="11 12" key="1">
    <citation type="submission" date="2019-07" db="EMBL/GenBank/DDBJ databases">
        <title>Genomic Encyclopedia of Type Strains, Phase I: the one thousand microbial genomes (KMG-I) project.</title>
        <authorList>
            <person name="Kyrpides N."/>
        </authorList>
    </citation>
    <scope>NUCLEOTIDE SEQUENCE [LARGE SCALE GENOMIC DNA]</scope>
    <source>
        <strain evidence="11 12">DSM 6562</strain>
    </source>
</reference>
<evidence type="ECO:0000259" key="10">
    <source>
        <dbReference type="PROSITE" id="PS50109"/>
    </source>
</evidence>
<dbReference type="PANTHER" id="PTHR43711:SF31">
    <property type="entry name" value="HISTIDINE KINASE"/>
    <property type="match status" value="1"/>
</dbReference>
<evidence type="ECO:0000256" key="1">
    <source>
        <dbReference type="ARBA" id="ARBA00000085"/>
    </source>
</evidence>
<dbReference type="FunFam" id="3.30.565.10:FF:000010">
    <property type="entry name" value="Sensor histidine kinase RcsC"/>
    <property type="match status" value="1"/>
</dbReference>
<feature type="domain" description="Histidine kinase" evidence="10">
    <location>
        <begin position="265"/>
        <end position="486"/>
    </location>
</feature>
<keyword evidence="9" id="KW-0812">Transmembrane</keyword>
<dbReference type="CDD" id="cd16922">
    <property type="entry name" value="HATPase_EvgS-ArcB-TorS-like"/>
    <property type="match status" value="1"/>
</dbReference>
<keyword evidence="5" id="KW-0808">Transferase</keyword>
<keyword evidence="9" id="KW-1133">Transmembrane helix</keyword>
<evidence type="ECO:0000313" key="12">
    <source>
        <dbReference type="Proteomes" id="UP000323166"/>
    </source>
</evidence>
<evidence type="ECO:0000256" key="3">
    <source>
        <dbReference type="ARBA" id="ARBA00012438"/>
    </source>
</evidence>
<evidence type="ECO:0000256" key="6">
    <source>
        <dbReference type="ARBA" id="ARBA00022777"/>
    </source>
</evidence>
<keyword evidence="6 11" id="KW-0418">Kinase</keyword>
<dbReference type="InterPro" id="IPR036097">
    <property type="entry name" value="HisK_dim/P_sf"/>
</dbReference>
<dbReference type="PRINTS" id="PR00344">
    <property type="entry name" value="BCTRLSENSOR"/>
</dbReference>
<dbReference type="Pfam" id="PF17159">
    <property type="entry name" value="MASE3"/>
    <property type="match status" value="1"/>
</dbReference>
<dbReference type="InterPro" id="IPR033425">
    <property type="entry name" value="MASE3"/>
</dbReference>
<keyword evidence="9" id="KW-0472">Membrane</keyword>